<organism evidence="1">
    <name type="scientific">marine sediment metagenome</name>
    <dbReference type="NCBI Taxonomy" id="412755"/>
    <lineage>
        <taxon>unclassified sequences</taxon>
        <taxon>metagenomes</taxon>
        <taxon>ecological metagenomes</taxon>
    </lineage>
</organism>
<gene>
    <name evidence="1" type="ORF">LCGC14_1955660</name>
</gene>
<evidence type="ECO:0000313" key="1">
    <source>
        <dbReference type="EMBL" id="KKL85338.1"/>
    </source>
</evidence>
<reference evidence="1" key="1">
    <citation type="journal article" date="2015" name="Nature">
        <title>Complex archaea that bridge the gap between prokaryotes and eukaryotes.</title>
        <authorList>
            <person name="Spang A."/>
            <person name="Saw J.H."/>
            <person name="Jorgensen S.L."/>
            <person name="Zaremba-Niedzwiedzka K."/>
            <person name="Martijn J."/>
            <person name="Lind A.E."/>
            <person name="van Eijk R."/>
            <person name="Schleper C."/>
            <person name="Guy L."/>
            <person name="Ettema T.J."/>
        </authorList>
    </citation>
    <scope>NUCLEOTIDE SEQUENCE</scope>
</reference>
<proteinExistence type="predicted"/>
<name>A0A0F9FGD2_9ZZZZ</name>
<dbReference type="AlphaFoldDB" id="A0A0F9FGD2"/>
<dbReference type="EMBL" id="LAZR01021433">
    <property type="protein sequence ID" value="KKL85338.1"/>
    <property type="molecule type" value="Genomic_DNA"/>
</dbReference>
<sequence length="26" mass="3123">MIYIIHDLTNDGMIASNELLYYKDLY</sequence>
<accession>A0A0F9FGD2</accession>
<protein>
    <submittedName>
        <fullName evidence="1">Uncharacterized protein</fullName>
    </submittedName>
</protein>
<feature type="non-terminal residue" evidence="1">
    <location>
        <position position="26"/>
    </location>
</feature>
<comment type="caution">
    <text evidence="1">The sequence shown here is derived from an EMBL/GenBank/DDBJ whole genome shotgun (WGS) entry which is preliminary data.</text>
</comment>